<dbReference type="AlphaFoldDB" id="A0AAW6A192"/>
<feature type="transmembrane region" description="Helical" evidence="2">
    <location>
        <begin position="1214"/>
        <end position="1236"/>
    </location>
</feature>
<evidence type="ECO:0000256" key="1">
    <source>
        <dbReference type="SAM" id="MobiDB-lite"/>
    </source>
</evidence>
<accession>A0AAW6A192</accession>
<evidence type="ECO:0000256" key="3">
    <source>
        <dbReference type="SAM" id="SignalP"/>
    </source>
</evidence>
<dbReference type="EMBL" id="JAQKGX010000002">
    <property type="protein sequence ID" value="MDB1161421.1"/>
    <property type="molecule type" value="Genomic_DNA"/>
</dbReference>
<protein>
    <recommendedName>
        <fullName evidence="6">Cell surface protein</fullName>
    </recommendedName>
</protein>
<organism evidence="4 5">
    <name type="scientific">Bifidobacterium catenulatum</name>
    <dbReference type="NCBI Taxonomy" id="1686"/>
    <lineage>
        <taxon>Bacteria</taxon>
        <taxon>Bacillati</taxon>
        <taxon>Actinomycetota</taxon>
        <taxon>Actinomycetes</taxon>
        <taxon>Bifidobacteriales</taxon>
        <taxon>Bifidobacteriaceae</taxon>
        <taxon>Bifidobacterium</taxon>
    </lineage>
</organism>
<evidence type="ECO:0000313" key="4">
    <source>
        <dbReference type="EMBL" id="MDB1161421.1"/>
    </source>
</evidence>
<keyword evidence="3" id="KW-0732">Signal</keyword>
<evidence type="ECO:0000313" key="5">
    <source>
        <dbReference type="Proteomes" id="UP001211105"/>
    </source>
</evidence>
<keyword evidence="2" id="KW-0812">Transmembrane</keyword>
<evidence type="ECO:0000256" key="2">
    <source>
        <dbReference type="SAM" id="Phobius"/>
    </source>
</evidence>
<feature type="region of interest" description="Disordered" evidence="1">
    <location>
        <begin position="648"/>
        <end position="676"/>
    </location>
</feature>
<feature type="signal peptide" evidence="3">
    <location>
        <begin position="1"/>
        <end position="32"/>
    </location>
</feature>
<feature type="chain" id="PRO_5043476366" description="Cell surface protein" evidence="3">
    <location>
        <begin position="33"/>
        <end position="1244"/>
    </location>
</feature>
<feature type="region of interest" description="Disordered" evidence="1">
    <location>
        <begin position="1008"/>
        <end position="1032"/>
    </location>
</feature>
<reference evidence="4" key="1">
    <citation type="submission" date="2023-01" db="EMBL/GenBank/DDBJ databases">
        <title>Human gut microbiome strain richness.</title>
        <authorList>
            <person name="Chen-Liaw A."/>
        </authorList>
    </citation>
    <scope>NUCLEOTIDE SEQUENCE</scope>
    <source>
        <strain evidence="4">BSD2780120875st1_E5_BSD2780120875b_170604</strain>
    </source>
</reference>
<comment type="caution">
    <text evidence="4">The sequence shown here is derived from an EMBL/GenBank/DDBJ whole genome shotgun (WGS) entry which is preliminary data.</text>
</comment>
<evidence type="ECO:0008006" key="6">
    <source>
        <dbReference type="Google" id="ProtNLM"/>
    </source>
</evidence>
<gene>
    <name evidence="4" type="ORF">PL707_03850</name>
</gene>
<name>A0AAW6A192_9BIFI</name>
<dbReference type="Gene3D" id="1.20.1270.90">
    <property type="entry name" value="AF1782-like"/>
    <property type="match status" value="1"/>
</dbReference>
<keyword evidence="2" id="KW-0472">Membrane</keyword>
<dbReference type="Proteomes" id="UP001211105">
    <property type="component" value="Unassembled WGS sequence"/>
</dbReference>
<dbReference type="RefSeq" id="WP_195223851.1">
    <property type="nucleotide sequence ID" value="NZ_JADMXZ010000004.1"/>
</dbReference>
<proteinExistence type="predicted"/>
<keyword evidence="2" id="KW-1133">Transmembrane helix</keyword>
<sequence length="1244" mass="131381">MKEQHNVSRATAALVAAATLTGGVILPATALAENPAPATQQTQTTKTPLEEFETARQTAREKADIQNAHDGTAYTATTFDTLRKTLDDANQLPETSSDDDLRAMADRLRSAINALTVASWTVNGVQLQSSNNALTATLPTFDKAPDSLQAIGSDGSHVDLTISGTSETSPNLGVFSGSASAQAKSDGTRPAISIPLFWTRGNEATAYGKSFVRSGDEWVMSHDTTLDANNHPAETSVNVNGVDTTITWNPASSDNGTVTMTGTASGDVDGQRWRIDYTASRAVDRTAVNQAVAEGRAMLLDTMHEYTTATRKTLDDAITKAQAMPDSSTADEDAAAVAAIKDAESKLQIVTWTTTINGSDVGLQRLDDGSWTLDTGMLDRKLTLTASDGTALDIRSNDPTLGDNGRIRLKVSGRHSATVNDPTQDPRLSFGQWVDNGDMTLTASDAGRSYTVTARWSQLNGKAIASVEGAPISYDPDSHVWTAAPSTALDQYGNPAVSTITLDNGTKTVLHLDYGKAHGGTSGTLVRTATAKGTIKDSGQDYTITVTASSDTSQTRASLETLVASANDSIKPGSHHWTSKTATAFDTALSQAKHVLASDTATIDQLAQATGNLSDAAGRLKAIVWTTTDGDEFEWNQPADTYSATLPDQTAAPSDELKAESNDSTATSLKRVDGGDGQTITDLDLGRFETAGTARWEGVSANGKRPMSATAHYDYKTGKTVKVKAPDGSDLQFEARAGYLAASTTAKLDSDYQPTFTEFDVDGTKVPIAWADATTRTSTDTTSTVTRTGRAEGTITVNGHEQRWVINVTASRIEGRIASLNVIGTDSNGSASAYAIDGFDEKTTEYTVTLDSTHVGDRFTLGFKSAADGDDVTQGKAIASGLGANATRILKVRLNGTVYTVNVKFSKPKPTVDNTAARLSGIYVNYDGKAVKGQLIDGWNPDILTYTITLKDGAAGVYVLPEAPEGVTVKASDVKQTGYSTEQSWTSTASNGESRTYVVRVVRDHESTPTADESFVPEGAKDLDGTTPAPSQAATGLKAIGYELDGNFTPMSGDSFQIPEGGTFAYKSYAGQTVQVAIAKKSGMTYEYTLNVLAPDGVTFAARTVTVTYVTAVTHKAMLDAILVDNKRIDGFDPNTRSYKATVGNLDHWTVSTLFDKQSGMSVTVHKERSKATITAVSADGLVSTTYTVEVTARKNGEGVDGTVMERLSKTGSAVAAIASVAALLTGAAGIALATIRRRRNSRI</sequence>